<dbReference type="PROSITE" id="PS50011">
    <property type="entry name" value="PROTEIN_KINASE_DOM"/>
    <property type="match status" value="1"/>
</dbReference>
<evidence type="ECO:0000256" key="18">
    <source>
        <dbReference type="SAM" id="SignalP"/>
    </source>
</evidence>
<dbReference type="Gene3D" id="1.10.510.10">
    <property type="entry name" value="Transferase(Phosphotransferase) domain 1"/>
    <property type="match status" value="1"/>
</dbReference>
<evidence type="ECO:0000256" key="7">
    <source>
        <dbReference type="ARBA" id="ARBA00022692"/>
    </source>
</evidence>
<dbReference type="Gene3D" id="3.30.200.20">
    <property type="entry name" value="Phosphorylase Kinase, domain 1"/>
    <property type="match status" value="1"/>
</dbReference>
<feature type="chain" id="PRO_5044784410" description="non-specific serine/threonine protein kinase" evidence="18">
    <location>
        <begin position="21"/>
        <end position="523"/>
    </location>
</feature>
<evidence type="ECO:0000313" key="20">
    <source>
        <dbReference type="EMBL" id="KAL3538610.1"/>
    </source>
</evidence>
<proteinExistence type="inferred from homology"/>
<dbReference type="Gene3D" id="2.60.120.200">
    <property type="match status" value="1"/>
</dbReference>
<evidence type="ECO:0000256" key="14">
    <source>
        <dbReference type="ARBA" id="ARBA00023136"/>
    </source>
</evidence>
<dbReference type="GO" id="GO:0005524">
    <property type="term" value="F:ATP binding"/>
    <property type="evidence" value="ECO:0007669"/>
    <property type="project" value="UniProtKB-KW"/>
</dbReference>
<keyword evidence="12" id="KW-0067">ATP-binding</keyword>
<dbReference type="InterPro" id="IPR001220">
    <property type="entry name" value="Legume_lectin_dom"/>
</dbReference>
<dbReference type="GO" id="GO:0030246">
    <property type="term" value="F:carbohydrate binding"/>
    <property type="evidence" value="ECO:0007669"/>
    <property type="project" value="UniProtKB-KW"/>
</dbReference>
<evidence type="ECO:0000256" key="9">
    <source>
        <dbReference type="ARBA" id="ARBA00022734"/>
    </source>
</evidence>
<keyword evidence="7" id="KW-0812">Transmembrane</keyword>
<dbReference type="InterPro" id="IPR000719">
    <property type="entry name" value="Prot_kinase_dom"/>
</dbReference>
<keyword evidence="10" id="KW-0547">Nucleotide-binding</keyword>
<keyword evidence="15" id="KW-0675">Receptor</keyword>
<dbReference type="Proteomes" id="UP001630127">
    <property type="component" value="Unassembled WGS sequence"/>
</dbReference>
<feature type="domain" description="Protein kinase" evidence="19">
    <location>
        <begin position="251"/>
        <end position="523"/>
    </location>
</feature>
<gene>
    <name evidence="20" type="ORF">ACH5RR_001976</name>
</gene>
<evidence type="ECO:0000256" key="1">
    <source>
        <dbReference type="ARBA" id="ARBA00004479"/>
    </source>
</evidence>
<dbReference type="Pfam" id="PF00069">
    <property type="entry name" value="Pkinase"/>
    <property type="match status" value="1"/>
</dbReference>
<dbReference type="GO" id="GO:0016020">
    <property type="term" value="C:membrane"/>
    <property type="evidence" value="ECO:0007669"/>
    <property type="project" value="UniProtKB-SubCell"/>
</dbReference>
<comment type="similarity">
    <text evidence="2">In the N-terminal section; belongs to the leguminous lectin family.</text>
</comment>
<comment type="catalytic activity">
    <reaction evidence="16">
        <text>L-threonyl-[protein] + ATP = O-phospho-L-threonyl-[protein] + ADP + H(+)</text>
        <dbReference type="Rhea" id="RHEA:46608"/>
        <dbReference type="Rhea" id="RHEA-COMP:11060"/>
        <dbReference type="Rhea" id="RHEA-COMP:11605"/>
        <dbReference type="ChEBI" id="CHEBI:15378"/>
        <dbReference type="ChEBI" id="CHEBI:30013"/>
        <dbReference type="ChEBI" id="CHEBI:30616"/>
        <dbReference type="ChEBI" id="CHEBI:61977"/>
        <dbReference type="ChEBI" id="CHEBI:456216"/>
        <dbReference type="EC" id="2.7.11.1"/>
    </reaction>
</comment>
<name>A0ABD3B5I8_9GENT</name>
<evidence type="ECO:0000256" key="2">
    <source>
        <dbReference type="ARBA" id="ARBA00008536"/>
    </source>
</evidence>
<comment type="subcellular location">
    <subcellularLocation>
        <location evidence="1">Membrane</location>
        <topology evidence="1">Single-pass type I membrane protein</topology>
    </subcellularLocation>
</comment>
<evidence type="ECO:0000256" key="16">
    <source>
        <dbReference type="ARBA" id="ARBA00047899"/>
    </source>
</evidence>
<evidence type="ECO:0000256" key="11">
    <source>
        <dbReference type="ARBA" id="ARBA00022777"/>
    </source>
</evidence>
<keyword evidence="6" id="KW-0808">Transferase</keyword>
<evidence type="ECO:0000256" key="4">
    <source>
        <dbReference type="ARBA" id="ARBA00012513"/>
    </source>
</evidence>
<comment type="catalytic activity">
    <reaction evidence="17">
        <text>L-seryl-[protein] + ATP = O-phospho-L-seryl-[protein] + ADP + H(+)</text>
        <dbReference type="Rhea" id="RHEA:17989"/>
        <dbReference type="Rhea" id="RHEA-COMP:9863"/>
        <dbReference type="Rhea" id="RHEA-COMP:11604"/>
        <dbReference type="ChEBI" id="CHEBI:15378"/>
        <dbReference type="ChEBI" id="CHEBI:29999"/>
        <dbReference type="ChEBI" id="CHEBI:30616"/>
        <dbReference type="ChEBI" id="CHEBI:83421"/>
        <dbReference type="ChEBI" id="CHEBI:456216"/>
        <dbReference type="EC" id="2.7.11.1"/>
    </reaction>
</comment>
<evidence type="ECO:0000256" key="10">
    <source>
        <dbReference type="ARBA" id="ARBA00022741"/>
    </source>
</evidence>
<dbReference type="SUPFAM" id="SSF49899">
    <property type="entry name" value="Concanavalin A-like lectins/glucanases"/>
    <property type="match status" value="1"/>
</dbReference>
<evidence type="ECO:0000256" key="12">
    <source>
        <dbReference type="ARBA" id="ARBA00022840"/>
    </source>
</evidence>
<keyword evidence="8 18" id="KW-0732">Signal</keyword>
<evidence type="ECO:0000256" key="13">
    <source>
        <dbReference type="ARBA" id="ARBA00022989"/>
    </source>
</evidence>
<dbReference type="GO" id="GO:0004674">
    <property type="term" value="F:protein serine/threonine kinase activity"/>
    <property type="evidence" value="ECO:0007669"/>
    <property type="project" value="UniProtKB-KW"/>
</dbReference>
<dbReference type="EMBL" id="JBJUIK010000001">
    <property type="protein sequence ID" value="KAL3538610.1"/>
    <property type="molecule type" value="Genomic_DNA"/>
</dbReference>
<dbReference type="FunFam" id="1.10.510.10:FF:001023">
    <property type="entry name" value="Os07g0541700 protein"/>
    <property type="match status" value="1"/>
</dbReference>
<dbReference type="InterPro" id="IPR050528">
    <property type="entry name" value="L-type_Lectin-RKs"/>
</dbReference>
<evidence type="ECO:0000256" key="6">
    <source>
        <dbReference type="ARBA" id="ARBA00022679"/>
    </source>
</evidence>
<comment type="caution">
    <text evidence="20">The sequence shown here is derived from an EMBL/GenBank/DDBJ whole genome shotgun (WGS) entry which is preliminary data.</text>
</comment>
<keyword evidence="5" id="KW-0723">Serine/threonine-protein kinase</keyword>
<sequence>MVMQAFFLLLHRLLIEFVSSEISFTYNGFLQANLSLDGAAPKYPDLGSHGFAFVFMSTKEPRNCHPNRFLGLPGNTSIANLIQVFWQLSLILSRILNSWTLMITMKGGISSFMSNASKPAAYYIDDTSTKNQSITLHSGNAIQAWIDYEEMRINVTISPLRLQRPSRTLISFPVNLSSVMDKYMYVSFSASTGQLSAAHSVVGWSLRIGGEAQNLDPSKLQFLVKPIKMKEVEYGASRFKYSELYAATRDFKERNVIGTGGFGKVYKGVLPRIALEVGIKRVAPDSRQGMKEFAAEITSMGRLRHRNLVQLHGWCRIHDEILLVYDCVTNGSLDKLLFDDSRQENKTLTWEQRYKIIIGVAKELLYLHEECYQMVVHRDVKSSYVLIHAKLGDFGLARTYNHGIHPQTTHTVGTLRYLAPELTRAGVVVQAVDPSHDKYNPYEVAFVLTLGLVCTHPQPECRPTMRRVVEVLLGNASLPKLPPDFQHEASGSSHTQTTLTFSWMTRIHLVVQQLHLGVLVSQT</sequence>
<reference evidence="20 21" key="1">
    <citation type="submission" date="2024-11" db="EMBL/GenBank/DDBJ databases">
        <title>A near-complete genome assembly of Cinchona calisaya.</title>
        <authorList>
            <person name="Lian D.C."/>
            <person name="Zhao X.W."/>
            <person name="Wei L."/>
        </authorList>
    </citation>
    <scope>NUCLEOTIDE SEQUENCE [LARGE SCALE GENOMIC DNA]</scope>
    <source>
        <tissue evidence="20">Nenye</tissue>
    </source>
</reference>
<evidence type="ECO:0000256" key="8">
    <source>
        <dbReference type="ARBA" id="ARBA00022729"/>
    </source>
</evidence>
<accession>A0ABD3B5I8</accession>
<dbReference type="EC" id="2.7.11.1" evidence="4"/>
<keyword evidence="9" id="KW-0430">Lectin</keyword>
<keyword evidence="11" id="KW-0418">Kinase</keyword>
<evidence type="ECO:0000259" key="19">
    <source>
        <dbReference type="PROSITE" id="PS50011"/>
    </source>
</evidence>
<dbReference type="PANTHER" id="PTHR27007">
    <property type="match status" value="1"/>
</dbReference>
<protein>
    <recommendedName>
        <fullName evidence="4">non-specific serine/threonine protein kinase</fullName>
        <ecNumber evidence="4">2.7.11.1</ecNumber>
    </recommendedName>
</protein>
<organism evidence="20 21">
    <name type="scientific">Cinchona calisaya</name>
    <dbReference type="NCBI Taxonomy" id="153742"/>
    <lineage>
        <taxon>Eukaryota</taxon>
        <taxon>Viridiplantae</taxon>
        <taxon>Streptophyta</taxon>
        <taxon>Embryophyta</taxon>
        <taxon>Tracheophyta</taxon>
        <taxon>Spermatophyta</taxon>
        <taxon>Magnoliopsida</taxon>
        <taxon>eudicotyledons</taxon>
        <taxon>Gunneridae</taxon>
        <taxon>Pentapetalae</taxon>
        <taxon>asterids</taxon>
        <taxon>lamiids</taxon>
        <taxon>Gentianales</taxon>
        <taxon>Rubiaceae</taxon>
        <taxon>Cinchonoideae</taxon>
        <taxon>Cinchoneae</taxon>
        <taxon>Cinchona</taxon>
    </lineage>
</organism>
<evidence type="ECO:0000256" key="15">
    <source>
        <dbReference type="ARBA" id="ARBA00023170"/>
    </source>
</evidence>
<dbReference type="FunFam" id="3.30.200.20:FF:000039">
    <property type="entry name" value="receptor-like protein kinase FERONIA"/>
    <property type="match status" value="1"/>
</dbReference>
<keyword evidence="13" id="KW-1133">Transmembrane helix</keyword>
<keyword evidence="14" id="KW-0472">Membrane</keyword>
<feature type="signal peptide" evidence="18">
    <location>
        <begin position="1"/>
        <end position="20"/>
    </location>
</feature>
<evidence type="ECO:0000256" key="17">
    <source>
        <dbReference type="ARBA" id="ARBA00048679"/>
    </source>
</evidence>
<comment type="similarity">
    <text evidence="3">In the C-terminal section; belongs to the protein kinase superfamily. Ser/Thr protein kinase family.</text>
</comment>
<keyword evidence="21" id="KW-1185">Reference proteome</keyword>
<dbReference type="AlphaFoldDB" id="A0ABD3B5I8"/>
<dbReference type="InterPro" id="IPR013320">
    <property type="entry name" value="ConA-like_dom_sf"/>
</dbReference>
<dbReference type="SUPFAM" id="SSF56112">
    <property type="entry name" value="Protein kinase-like (PK-like)"/>
    <property type="match status" value="1"/>
</dbReference>
<dbReference type="InterPro" id="IPR011009">
    <property type="entry name" value="Kinase-like_dom_sf"/>
</dbReference>
<dbReference type="Pfam" id="PF00139">
    <property type="entry name" value="Lectin_legB"/>
    <property type="match status" value="1"/>
</dbReference>
<evidence type="ECO:0000256" key="3">
    <source>
        <dbReference type="ARBA" id="ARBA00010217"/>
    </source>
</evidence>
<evidence type="ECO:0000256" key="5">
    <source>
        <dbReference type="ARBA" id="ARBA00022527"/>
    </source>
</evidence>
<evidence type="ECO:0000313" key="21">
    <source>
        <dbReference type="Proteomes" id="UP001630127"/>
    </source>
</evidence>